<dbReference type="AlphaFoldDB" id="A0A0G4NVQ9"/>
<dbReference type="PANTHER" id="PTHR47634:SF9">
    <property type="entry name" value="PROTEIN KINASE DOMAIN-CONTAINING PROTEIN-RELATED"/>
    <property type="match status" value="1"/>
</dbReference>
<evidence type="ECO:0000256" key="4">
    <source>
        <dbReference type="ARBA" id="ARBA00022741"/>
    </source>
</evidence>
<comment type="catalytic activity">
    <reaction evidence="7">
        <text>L-threonyl-[protein] + ATP = O-phospho-L-threonyl-[protein] + ADP + H(+)</text>
        <dbReference type="Rhea" id="RHEA:46608"/>
        <dbReference type="Rhea" id="RHEA-COMP:11060"/>
        <dbReference type="Rhea" id="RHEA-COMP:11605"/>
        <dbReference type="ChEBI" id="CHEBI:15378"/>
        <dbReference type="ChEBI" id="CHEBI:30013"/>
        <dbReference type="ChEBI" id="CHEBI:30616"/>
        <dbReference type="ChEBI" id="CHEBI:61977"/>
        <dbReference type="ChEBI" id="CHEBI:456216"/>
        <dbReference type="EC" id="2.7.11.1"/>
    </reaction>
</comment>
<evidence type="ECO:0000256" key="5">
    <source>
        <dbReference type="ARBA" id="ARBA00022777"/>
    </source>
</evidence>
<dbReference type="GO" id="GO:0005634">
    <property type="term" value="C:nucleus"/>
    <property type="evidence" value="ECO:0007669"/>
    <property type="project" value="TreeGrafter"/>
</dbReference>
<keyword evidence="13" id="KW-1185">Reference proteome</keyword>
<keyword evidence="5 12" id="KW-0418">Kinase</keyword>
<name>A0A0G4NVQ9_PENC3</name>
<dbReference type="Proteomes" id="UP000053732">
    <property type="component" value="Unassembled WGS sequence"/>
</dbReference>
<feature type="region of interest" description="Disordered" evidence="10">
    <location>
        <begin position="336"/>
        <end position="380"/>
    </location>
</feature>
<dbReference type="GO" id="GO:0005737">
    <property type="term" value="C:cytoplasm"/>
    <property type="evidence" value="ECO:0007669"/>
    <property type="project" value="TreeGrafter"/>
</dbReference>
<evidence type="ECO:0000313" key="13">
    <source>
        <dbReference type="Proteomes" id="UP000053732"/>
    </source>
</evidence>
<evidence type="ECO:0000256" key="8">
    <source>
        <dbReference type="ARBA" id="ARBA00048679"/>
    </source>
</evidence>
<reference evidence="12 13" key="1">
    <citation type="journal article" date="2014" name="Nat. Commun.">
        <title>Multiple recent horizontal transfers of a large genomic region in cheese making fungi.</title>
        <authorList>
            <person name="Cheeseman K."/>
            <person name="Ropars J."/>
            <person name="Renault P."/>
            <person name="Dupont J."/>
            <person name="Gouzy J."/>
            <person name="Branca A."/>
            <person name="Abraham A.L."/>
            <person name="Ceppi M."/>
            <person name="Conseiller E."/>
            <person name="Debuchy R."/>
            <person name="Malagnac F."/>
            <person name="Goarin A."/>
            <person name="Silar P."/>
            <person name="Lacoste S."/>
            <person name="Sallet E."/>
            <person name="Bensimon A."/>
            <person name="Giraud T."/>
            <person name="Brygoo Y."/>
        </authorList>
    </citation>
    <scope>NUCLEOTIDE SEQUENCE [LARGE SCALE GENOMIC DNA]</scope>
    <source>
        <strain evidence="13">FM 013</strain>
    </source>
</reference>
<organism evidence="12 13">
    <name type="scientific">Penicillium camemberti (strain FM 013)</name>
    <dbReference type="NCBI Taxonomy" id="1429867"/>
    <lineage>
        <taxon>Eukaryota</taxon>
        <taxon>Fungi</taxon>
        <taxon>Dikarya</taxon>
        <taxon>Ascomycota</taxon>
        <taxon>Pezizomycotina</taxon>
        <taxon>Eurotiomycetes</taxon>
        <taxon>Eurotiomycetidae</taxon>
        <taxon>Eurotiales</taxon>
        <taxon>Aspergillaceae</taxon>
        <taxon>Penicillium</taxon>
    </lineage>
</organism>
<evidence type="ECO:0000259" key="11">
    <source>
        <dbReference type="PROSITE" id="PS50011"/>
    </source>
</evidence>
<proteinExistence type="predicted"/>
<keyword evidence="4 9" id="KW-0547">Nucleotide-binding</keyword>
<dbReference type="GO" id="GO:0005524">
    <property type="term" value="F:ATP binding"/>
    <property type="evidence" value="ECO:0007669"/>
    <property type="project" value="UniProtKB-UniRule"/>
</dbReference>
<gene>
    <name evidence="12" type="ORF">PCAMFM013_S001g001014</name>
</gene>
<dbReference type="Gene3D" id="3.30.200.20">
    <property type="entry name" value="Phosphorylase Kinase, domain 1"/>
    <property type="match status" value="1"/>
</dbReference>
<feature type="compositionally biased region" description="Polar residues" evidence="10">
    <location>
        <begin position="512"/>
        <end position="537"/>
    </location>
</feature>
<dbReference type="InterPro" id="IPR017441">
    <property type="entry name" value="Protein_kinase_ATP_BS"/>
</dbReference>
<feature type="compositionally biased region" description="Basic and acidic residues" evidence="10">
    <location>
        <begin position="538"/>
        <end position="556"/>
    </location>
</feature>
<comment type="catalytic activity">
    <reaction evidence="8">
        <text>L-seryl-[protein] + ATP = O-phospho-L-seryl-[protein] + ADP + H(+)</text>
        <dbReference type="Rhea" id="RHEA:17989"/>
        <dbReference type="Rhea" id="RHEA-COMP:9863"/>
        <dbReference type="Rhea" id="RHEA-COMP:11604"/>
        <dbReference type="ChEBI" id="CHEBI:15378"/>
        <dbReference type="ChEBI" id="CHEBI:29999"/>
        <dbReference type="ChEBI" id="CHEBI:30616"/>
        <dbReference type="ChEBI" id="CHEBI:83421"/>
        <dbReference type="ChEBI" id="CHEBI:456216"/>
        <dbReference type="EC" id="2.7.11.1"/>
    </reaction>
</comment>
<dbReference type="InterPro" id="IPR051334">
    <property type="entry name" value="SRPK"/>
</dbReference>
<keyword evidence="2" id="KW-0723">Serine/threonine-protein kinase</keyword>
<evidence type="ECO:0000313" key="12">
    <source>
        <dbReference type="EMBL" id="CRL18054.1"/>
    </source>
</evidence>
<dbReference type="InterPro" id="IPR011009">
    <property type="entry name" value="Kinase-like_dom_sf"/>
</dbReference>
<feature type="compositionally biased region" description="Low complexity" evidence="10">
    <location>
        <begin position="500"/>
        <end position="511"/>
    </location>
</feature>
<dbReference type="GO" id="GO:0050684">
    <property type="term" value="P:regulation of mRNA processing"/>
    <property type="evidence" value="ECO:0007669"/>
    <property type="project" value="TreeGrafter"/>
</dbReference>
<evidence type="ECO:0000256" key="1">
    <source>
        <dbReference type="ARBA" id="ARBA00012513"/>
    </source>
</evidence>
<dbReference type="STRING" id="1429867.A0A0G4NVQ9"/>
<dbReference type="SMART" id="SM00220">
    <property type="entry name" value="S_TKc"/>
    <property type="match status" value="1"/>
</dbReference>
<dbReference type="GO" id="GO:0000245">
    <property type="term" value="P:spliceosomal complex assembly"/>
    <property type="evidence" value="ECO:0007669"/>
    <property type="project" value="TreeGrafter"/>
</dbReference>
<keyword evidence="3" id="KW-0808">Transferase</keyword>
<evidence type="ECO:0000256" key="2">
    <source>
        <dbReference type="ARBA" id="ARBA00022527"/>
    </source>
</evidence>
<dbReference type="SUPFAM" id="SSF56112">
    <property type="entry name" value="Protein kinase-like (PK-like)"/>
    <property type="match status" value="1"/>
</dbReference>
<dbReference type="Pfam" id="PF00069">
    <property type="entry name" value="Pkinase"/>
    <property type="match status" value="1"/>
</dbReference>
<dbReference type="EMBL" id="HG793134">
    <property type="protein sequence ID" value="CRL18054.1"/>
    <property type="molecule type" value="Genomic_DNA"/>
</dbReference>
<keyword evidence="6 9" id="KW-0067">ATP-binding</keyword>
<dbReference type="PANTHER" id="PTHR47634">
    <property type="entry name" value="PROTEIN KINASE DOMAIN-CONTAINING PROTEIN-RELATED"/>
    <property type="match status" value="1"/>
</dbReference>
<dbReference type="InterPro" id="IPR000719">
    <property type="entry name" value="Prot_kinase_dom"/>
</dbReference>
<dbReference type="EC" id="2.7.11.1" evidence="1"/>
<evidence type="ECO:0000256" key="10">
    <source>
        <dbReference type="SAM" id="MobiDB-lite"/>
    </source>
</evidence>
<dbReference type="PROSITE" id="PS50011">
    <property type="entry name" value="PROTEIN_KINASE_DOM"/>
    <property type="match status" value="1"/>
</dbReference>
<accession>A0A0G4NVQ9</accession>
<evidence type="ECO:0000256" key="7">
    <source>
        <dbReference type="ARBA" id="ARBA00047899"/>
    </source>
</evidence>
<dbReference type="GO" id="GO:0004674">
    <property type="term" value="F:protein serine/threonine kinase activity"/>
    <property type="evidence" value="ECO:0007669"/>
    <property type="project" value="UniProtKB-KW"/>
</dbReference>
<feature type="domain" description="Protein kinase" evidence="11">
    <location>
        <begin position="48"/>
        <end position="422"/>
    </location>
</feature>
<protein>
    <recommendedName>
        <fullName evidence="1">non-specific serine/threonine protein kinase</fullName>
        <ecNumber evidence="1">2.7.11.1</ecNumber>
    </recommendedName>
</protein>
<dbReference type="PROSITE" id="PS00107">
    <property type="entry name" value="PROTEIN_KINASE_ATP"/>
    <property type="match status" value="1"/>
</dbReference>
<feature type="compositionally biased region" description="Polar residues" evidence="10">
    <location>
        <begin position="582"/>
        <end position="591"/>
    </location>
</feature>
<feature type="region of interest" description="Disordered" evidence="10">
    <location>
        <begin position="479"/>
        <end position="631"/>
    </location>
</feature>
<evidence type="ECO:0000256" key="6">
    <source>
        <dbReference type="ARBA" id="ARBA00022840"/>
    </source>
</evidence>
<evidence type="ECO:0000256" key="9">
    <source>
        <dbReference type="PROSITE-ProRule" id="PRU10141"/>
    </source>
</evidence>
<evidence type="ECO:0000256" key="3">
    <source>
        <dbReference type="ARBA" id="ARBA00022679"/>
    </source>
</evidence>
<feature type="binding site" evidence="9">
    <location>
        <position position="81"/>
    </location>
    <ligand>
        <name>ATP</name>
        <dbReference type="ChEBI" id="CHEBI:30616"/>
    </ligand>
</feature>
<sequence length="649" mass="72972">MDFNTDPNFDIHDFKQDPLLFTEEGIDKYCPGGFHPVSIGDEFHDGRYTVHHKLGFGESATVWLATYNNNPCLMARWVALKILAAHIKEPKEIRNLQYMKDKLENDPGGYGIVHLVDDFLIEGPNGTHHCLVLGGIGPSFELIEQSYIDFHNYGHFLEFGNTEFGNPDYLKVEDWSTNVLANRLLTAVQHMHSLGLCHGGINAANIIFTATMPFFVRIEELYELLGPLQAVSLERCDGMPLEFLRGEEPDSLKQPVHLRCPETIMGEKLDYRLDLWHTGCFIYQVATLTPPFPGPLDNYKYISSMVGFVEDLPTEWESKLEELRLISEQNSALEKDSTAAAEIAQTEAPDPTDVVASAKEGSGAKESPTKDGTSSKVPRLTDMAANDDRLSHFLKLLNGLLRFRPSDRLTLHAVPAELRPMLSGWLFDFPLVLDAAESEQEIDEQTRDAIQEVPEQPQPGAPEGVLDLPENHEQQLPVQDEITDSPNRYDDPPQDLSDLAQSPQQAQPEAPTGTSEPLVSHEPQQPRVSEVCQSTEKTQSEDETRTSDLFDHRDEYQPASPGIPTNFEQDQLEVLNRAPDVTDNQGEQQPEVSDIPESSKRSELETAEDAVVSSEGSQQQEPRTRKRLRSRLGGLLNYGWRPWKRRRNS</sequence>
<dbReference type="Gene3D" id="1.10.510.10">
    <property type="entry name" value="Transferase(Phosphotransferase) domain 1"/>
    <property type="match status" value="1"/>
</dbReference>